<feature type="region of interest" description="Disordered" evidence="8">
    <location>
        <begin position="794"/>
        <end position="813"/>
    </location>
</feature>
<dbReference type="eggNOG" id="KOG2442">
    <property type="taxonomic scope" value="Eukaryota"/>
</dbReference>
<dbReference type="GO" id="GO:0098554">
    <property type="term" value="C:cytoplasmic side of endoplasmic reticulum membrane"/>
    <property type="evidence" value="ECO:0007669"/>
    <property type="project" value="TreeGrafter"/>
</dbReference>
<keyword evidence="4 9" id="KW-0812">Transmembrane</keyword>
<feature type="signal peptide" evidence="10">
    <location>
        <begin position="1"/>
        <end position="22"/>
    </location>
</feature>
<evidence type="ECO:0000313" key="12">
    <source>
        <dbReference type="EMBL" id="EFJ46292.1"/>
    </source>
</evidence>
<dbReference type="FunCoup" id="D8U231">
    <property type="interactions" value="1135"/>
</dbReference>
<dbReference type="GO" id="GO:0030660">
    <property type="term" value="C:Golgi-associated vesicle membrane"/>
    <property type="evidence" value="ECO:0007669"/>
    <property type="project" value="TreeGrafter"/>
</dbReference>
<dbReference type="Pfam" id="PF02225">
    <property type="entry name" value="PA"/>
    <property type="match status" value="1"/>
</dbReference>
<dbReference type="InParanoid" id="D8U231"/>
<dbReference type="RefSeq" id="XP_002952739.1">
    <property type="nucleotide sequence ID" value="XM_002952693.1"/>
</dbReference>
<comment type="subcellular location">
    <subcellularLocation>
        <location evidence="2">Endomembrane system</location>
        <topology evidence="2">Multi-pass membrane protein</topology>
    </subcellularLocation>
</comment>
<evidence type="ECO:0000256" key="10">
    <source>
        <dbReference type="SAM" id="SignalP"/>
    </source>
</evidence>
<feature type="chain" id="PRO_5003124093" description="PA domain-containing protein" evidence="10">
    <location>
        <begin position="23"/>
        <end position="846"/>
    </location>
</feature>
<protein>
    <recommendedName>
        <fullName evidence="11">PA domain-containing protein</fullName>
    </recommendedName>
</protein>
<organism evidence="13">
    <name type="scientific">Volvox carteri f. nagariensis</name>
    <dbReference type="NCBI Taxonomy" id="3068"/>
    <lineage>
        <taxon>Eukaryota</taxon>
        <taxon>Viridiplantae</taxon>
        <taxon>Chlorophyta</taxon>
        <taxon>core chlorophytes</taxon>
        <taxon>Chlorophyceae</taxon>
        <taxon>CS clade</taxon>
        <taxon>Chlamydomonadales</taxon>
        <taxon>Volvocaceae</taxon>
        <taxon>Volvox</taxon>
    </lineage>
</organism>
<dbReference type="OrthoDB" id="29661at2759"/>
<evidence type="ECO:0000256" key="1">
    <source>
        <dbReference type="ARBA" id="ARBA00003012"/>
    </source>
</evidence>
<keyword evidence="6 9" id="KW-1133">Transmembrane helix</keyword>
<evidence type="ECO:0000256" key="6">
    <source>
        <dbReference type="ARBA" id="ARBA00022989"/>
    </source>
</evidence>
<evidence type="ECO:0000256" key="9">
    <source>
        <dbReference type="SAM" id="Phobius"/>
    </source>
</evidence>
<evidence type="ECO:0000256" key="2">
    <source>
        <dbReference type="ARBA" id="ARBA00004127"/>
    </source>
</evidence>
<evidence type="ECO:0000256" key="4">
    <source>
        <dbReference type="ARBA" id="ARBA00022692"/>
    </source>
</evidence>
<feature type="region of interest" description="Disordered" evidence="8">
    <location>
        <begin position="631"/>
        <end position="682"/>
    </location>
</feature>
<comment type="function">
    <text evidence="1">Intramembrane-cleaving aspartic protease (I-CLiP) that cleaves type II membrane signal peptides in the hydrophobic plane of the membrane.</text>
</comment>
<dbReference type="InterPro" id="IPR006639">
    <property type="entry name" value="Preselin/SPP"/>
</dbReference>
<dbReference type="GeneID" id="9627398"/>
<feature type="transmembrane region" description="Helical" evidence="9">
    <location>
        <begin position="321"/>
        <end position="340"/>
    </location>
</feature>
<comment type="similarity">
    <text evidence="3">Belongs to the peptidase A22B family.</text>
</comment>
<dbReference type="PANTHER" id="PTHR12174:SF75">
    <property type="entry name" value="SIGNAL PEPTIDE PEPTIDASE-LIKE 2"/>
    <property type="match status" value="1"/>
</dbReference>
<dbReference type="AlphaFoldDB" id="D8U231"/>
<sequence>MTTPVYMLLAFLAAGLAQLTQARDNCYGPIVELKIFAMPSNPQAEVVNYGVLAGVGSNLSQAITGLRLVVAEPLTACGVVAPVAAGSAMLVIRGNCTFTEKARAVQAAGAAAMLLYDNEPGCVTMAFEDTAVTAISPSLAVVSIPQDTGLTLTGMLAEAAGGGGGGGSGGVTLSLRRKDVPLVDGGAALLWLLAVGTVAEGAVWSGLDHLAAGRAVAAAAEQDPLLPAASKSPPGTETSLDLTPRAALWFVVVASAMLLLLYFLLNRVFFFVLLGLFCIASVQAQTVLYSAGLQAGLKLITKSRRGGSTEAMPPLGGGPSPLVTVVALTVAVAVAAVWAVQRNTDWAWVLQDLQGVALMLLVLRSLRVPSIKVAAVLLPACLLYDVFWVFVQPLLFGGGESVMVEVAQGGSSGEFVPMLLRVPHFGFSGLGGYSLLGFGDVILPGMLVAYTRRVDLDLRLSAFSLRGPASYLYRSYFPYTILSYGAGLCLTYAALAYSWFGDQGQPALLYLVPCTLLTVVGLAAARRQLSMLWNGATHGSAFRRVATDHESDPGDAGPPSPPVAVTSAAAAARSGAGAEDGIGDAEAGFGKPGGGWLFNVYLTDIAPGNPLARRVCIATCTTADQHKQLLVPPPPAARLRPASASPSSSAATATATAAATHPSRSNSTAPRPSTASPRPLRLLPSTPLISPAELLPWISRPEQLFGHWLRLEAFAIAPVADKVVDGMIYMGQLDDNNNNNGGGMAQPPQPKISNLHVVEIRPAAAAAAAHAAAAAAGSSTIAFVVHIHIRGGGGDDDDDNVGGGAGTSGVSQSLRAVTPRELASLALQSPALSRNMPCCGSSCDAL</sequence>
<feature type="transmembrane region" description="Helical" evidence="9">
    <location>
        <begin position="246"/>
        <end position="265"/>
    </location>
</feature>
<feature type="transmembrane region" description="Helical" evidence="9">
    <location>
        <begin position="373"/>
        <end position="391"/>
    </location>
</feature>
<evidence type="ECO:0000256" key="8">
    <source>
        <dbReference type="SAM" id="MobiDB-lite"/>
    </source>
</evidence>
<dbReference type="GO" id="GO:0005765">
    <property type="term" value="C:lysosomal membrane"/>
    <property type="evidence" value="ECO:0007669"/>
    <property type="project" value="TreeGrafter"/>
</dbReference>
<feature type="domain" description="PA" evidence="11">
    <location>
        <begin position="69"/>
        <end position="152"/>
    </location>
</feature>
<dbReference type="PANTHER" id="PTHR12174">
    <property type="entry name" value="SIGNAL PEPTIDE PEPTIDASE"/>
    <property type="match status" value="1"/>
</dbReference>
<dbReference type="Pfam" id="PF04258">
    <property type="entry name" value="Peptidase_A22B"/>
    <property type="match status" value="1"/>
</dbReference>
<proteinExistence type="inferred from homology"/>
<evidence type="ECO:0000256" key="3">
    <source>
        <dbReference type="ARBA" id="ARBA00006859"/>
    </source>
</evidence>
<name>D8U231_VOLCA</name>
<dbReference type="KEGG" id="vcn:VOLCADRAFT_93422"/>
<dbReference type="Gene3D" id="3.50.30.30">
    <property type="match status" value="1"/>
</dbReference>
<feature type="transmembrane region" description="Helical" evidence="9">
    <location>
        <begin position="471"/>
        <end position="495"/>
    </location>
</feature>
<dbReference type="EMBL" id="GL378352">
    <property type="protein sequence ID" value="EFJ46292.1"/>
    <property type="molecule type" value="Genomic_DNA"/>
</dbReference>
<dbReference type="GO" id="GO:0098553">
    <property type="term" value="C:lumenal side of endoplasmic reticulum membrane"/>
    <property type="evidence" value="ECO:0007669"/>
    <property type="project" value="TreeGrafter"/>
</dbReference>
<keyword evidence="10" id="KW-0732">Signal</keyword>
<feature type="transmembrane region" description="Helical" evidence="9">
    <location>
        <begin position="425"/>
        <end position="450"/>
    </location>
</feature>
<gene>
    <name evidence="12" type="ORF">VOLCADRAFT_93422</name>
</gene>
<dbReference type="InterPro" id="IPR003137">
    <property type="entry name" value="PA_domain"/>
</dbReference>
<dbReference type="GO" id="GO:0033619">
    <property type="term" value="P:membrane protein proteolysis"/>
    <property type="evidence" value="ECO:0007669"/>
    <property type="project" value="TreeGrafter"/>
</dbReference>
<accession>D8U231</accession>
<keyword evidence="5" id="KW-0378">Hydrolase</keyword>
<dbReference type="SMART" id="SM00730">
    <property type="entry name" value="PSN"/>
    <property type="match status" value="1"/>
</dbReference>
<dbReference type="Proteomes" id="UP000001058">
    <property type="component" value="Unassembled WGS sequence"/>
</dbReference>
<keyword evidence="7 9" id="KW-0472">Membrane</keyword>
<feature type="compositionally biased region" description="Low complexity" evidence="8">
    <location>
        <begin position="637"/>
        <end position="682"/>
    </location>
</feature>
<evidence type="ECO:0000256" key="5">
    <source>
        <dbReference type="ARBA" id="ARBA00022801"/>
    </source>
</evidence>
<dbReference type="InterPro" id="IPR007369">
    <property type="entry name" value="Peptidase_A22B_SPP"/>
</dbReference>
<evidence type="ECO:0000256" key="7">
    <source>
        <dbReference type="ARBA" id="ARBA00023136"/>
    </source>
</evidence>
<reference evidence="12 13" key="1">
    <citation type="journal article" date="2010" name="Science">
        <title>Genomic analysis of organismal complexity in the multicellular green alga Volvox carteri.</title>
        <authorList>
            <person name="Prochnik S.E."/>
            <person name="Umen J."/>
            <person name="Nedelcu A.M."/>
            <person name="Hallmann A."/>
            <person name="Miller S.M."/>
            <person name="Nishii I."/>
            <person name="Ferris P."/>
            <person name="Kuo A."/>
            <person name="Mitros T."/>
            <person name="Fritz-Laylin L.K."/>
            <person name="Hellsten U."/>
            <person name="Chapman J."/>
            <person name="Simakov O."/>
            <person name="Rensing S.A."/>
            <person name="Terry A."/>
            <person name="Pangilinan J."/>
            <person name="Kapitonov V."/>
            <person name="Jurka J."/>
            <person name="Salamov A."/>
            <person name="Shapiro H."/>
            <person name="Schmutz J."/>
            <person name="Grimwood J."/>
            <person name="Lindquist E."/>
            <person name="Lucas S."/>
            <person name="Grigoriev I.V."/>
            <person name="Schmitt R."/>
            <person name="Kirk D."/>
            <person name="Rokhsar D.S."/>
        </authorList>
    </citation>
    <scope>NUCLEOTIDE SEQUENCE [LARGE SCALE GENOMIC DNA]</scope>
    <source>
        <strain evidence="13">f. Nagariensis / Eve</strain>
    </source>
</reference>
<feature type="transmembrane region" description="Helical" evidence="9">
    <location>
        <begin position="271"/>
        <end position="300"/>
    </location>
</feature>
<evidence type="ECO:0000313" key="13">
    <source>
        <dbReference type="Proteomes" id="UP000001058"/>
    </source>
</evidence>
<dbReference type="GO" id="GO:0042500">
    <property type="term" value="F:aspartic endopeptidase activity, intramembrane cleaving"/>
    <property type="evidence" value="ECO:0007669"/>
    <property type="project" value="InterPro"/>
</dbReference>
<evidence type="ECO:0000259" key="11">
    <source>
        <dbReference type="Pfam" id="PF02225"/>
    </source>
</evidence>
<feature type="transmembrane region" description="Helical" evidence="9">
    <location>
        <begin position="507"/>
        <end position="525"/>
    </location>
</feature>
<keyword evidence="13" id="KW-1185">Reference proteome</keyword>